<dbReference type="PANTHER" id="PTHR33755:SF5">
    <property type="entry name" value="TYPE II TOXIN-ANTITOXIN SYSTEM RELE_PARE FAMILY TOXIN"/>
    <property type="match status" value="1"/>
</dbReference>
<dbReference type="PANTHER" id="PTHR33755">
    <property type="entry name" value="TOXIN PARE1-RELATED"/>
    <property type="match status" value="1"/>
</dbReference>
<evidence type="ECO:0000256" key="1">
    <source>
        <dbReference type="ARBA" id="ARBA00006226"/>
    </source>
</evidence>
<dbReference type="EMBL" id="FQUS01000013">
    <property type="protein sequence ID" value="SHF78543.1"/>
    <property type="molecule type" value="Genomic_DNA"/>
</dbReference>
<dbReference type="InterPro" id="IPR035093">
    <property type="entry name" value="RelE/ParE_toxin_dom_sf"/>
</dbReference>
<dbReference type="InterPro" id="IPR007712">
    <property type="entry name" value="RelE/ParE_toxin"/>
</dbReference>
<comment type="similarity">
    <text evidence="1">Belongs to the RelE toxin family.</text>
</comment>
<sequence length="96" mass="11357">MEIILTDRFLGRAEEFSDYIALDDIPTAINWANEVFDRCEQLRSHPESGRIVPEFGRPEIRELIHGNYRLIYEVKTKQIDMLTIWHTSQKLPDKPE</sequence>
<dbReference type="STRING" id="1194090.SAMN05443144_11358"/>
<dbReference type="OrthoDB" id="5574284at2"/>
<evidence type="ECO:0000313" key="3">
    <source>
        <dbReference type="EMBL" id="SHF78543.1"/>
    </source>
</evidence>
<dbReference type="Pfam" id="PF05016">
    <property type="entry name" value="ParE_toxin"/>
    <property type="match status" value="1"/>
</dbReference>
<evidence type="ECO:0000256" key="2">
    <source>
        <dbReference type="ARBA" id="ARBA00022649"/>
    </source>
</evidence>
<dbReference type="AlphaFoldDB" id="A0A1M5EGZ1"/>
<name>A0A1M5EGZ1_9BACT</name>
<accession>A0A1M5EGZ1</accession>
<evidence type="ECO:0000313" key="4">
    <source>
        <dbReference type="Proteomes" id="UP000184041"/>
    </source>
</evidence>
<protein>
    <submittedName>
        <fullName evidence="3">Plasmid stabilization system protein ParE</fullName>
    </submittedName>
</protein>
<keyword evidence="4" id="KW-1185">Reference proteome</keyword>
<proteinExistence type="inferred from homology"/>
<dbReference type="Proteomes" id="UP000184041">
    <property type="component" value="Unassembled WGS sequence"/>
</dbReference>
<gene>
    <name evidence="3" type="ORF">SAMN05443144_11358</name>
</gene>
<dbReference type="RefSeq" id="WP_073064818.1">
    <property type="nucleotide sequence ID" value="NZ_FQUS01000013.1"/>
</dbReference>
<organism evidence="3 4">
    <name type="scientific">Fodinibius roseus</name>
    <dbReference type="NCBI Taxonomy" id="1194090"/>
    <lineage>
        <taxon>Bacteria</taxon>
        <taxon>Pseudomonadati</taxon>
        <taxon>Balneolota</taxon>
        <taxon>Balneolia</taxon>
        <taxon>Balneolales</taxon>
        <taxon>Balneolaceae</taxon>
        <taxon>Fodinibius</taxon>
    </lineage>
</organism>
<dbReference type="Gene3D" id="3.30.2310.20">
    <property type="entry name" value="RelE-like"/>
    <property type="match status" value="1"/>
</dbReference>
<keyword evidence="2" id="KW-1277">Toxin-antitoxin system</keyword>
<dbReference type="InterPro" id="IPR051803">
    <property type="entry name" value="TA_system_RelE-like_toxin"/>
</dbReference>
<reference evidence="3 4" key="1">
    <citation type="submission" date="2016-11" db="EMBL/GenBank/DDBJ databases">
        <authorList>
            <person name="Jaros S."/>
            <person name="Januszkiewicz K."/>
            <person name="Wedrychowicz H."/>
        </authorList>
    </citation>
    <scope>NUCLEOTIDE SEQUENCE [LARGE SCALE GENOMIC DNA]</scope>
    <source>
        <strain evidence="3 4">DSM 21986</strain>
    </source>
</reference>